<accession>A0A0N4WDM3</accession>
<name>A0A0N4WDM3_HAEPC</name>
<protein>
    <submittedName>
        <fullName evidence="4">PH domain-containing protein</fullName>
    </submittedName>
</protein>
<dbReference type="Proteomes" id="UP000268014">
    <property type="component" value="Unassembled WGS sequence"/>
</dbReference>
<keyword evidence="1" id="KW-0175">Coiled coil</keyword>
<reference evidence="4" key="1">
    <citation type="submission" date="2017-02" db="UniProtKB">
        <authorList>
            <consortium name="WormBaseParasite"/>
        </authorList>
    </citation>
    <scope>IDENTIFICATION</scope>
</reference>
<feature type="coiled-coil region" evidence="1">
    <location>
        <begin position="2"/>
        <end position="29"/>
    </location>
</feature>
<dbReference type="EMBL" id="UZAF01016910">
    <property type="protein sequence ID" value="VDO35548.1"/>
    <property type="molecule type" value="Genomic_DNA"/>
</dbReference>
<evidence type="ECO:0000256" key="1">
    <source>
        <dbReference type="SAM" id="Coils"/>
    </source>
</evidence>
<evidence type="ECO:0000313" key="2">
    <source>
        <dbReference type="EMBL" id="VDO35548.1"/>
    </source>
</evidence>
<organism evidence="4">
    <name type="scientific">Haemonchus placei</name>
    <name type="common">Barber's pole worm</name>
    <dbReference type="NCBI Taxonomy" id="6290"/>
    <lineage>
        <taxon>Eukaryota</taxon>
        <taxon>Metazoa</taxon>
        <taxon>Ecdysozoa</taxon>
        <taxon>Nematoda</taxon>
        <taxon>Chromadorea</taxon>
        <taxon>Rhabditida</taxon>
        <taxon>Rhabditina</taxon>
        <taxon>Rhabditomorpha</taxon>
        <taxon>Strongyloidea</taxon>
        <taxon>Trichostrongylidae</taxon>
        <taxon>Haemonchus</taxon>
    </lineage>
</organism>
<sequence>MSDDMNQELERILNEAEAADERWAEMQQELTQLEIPSHTLDDDRLKDHRSGLSYIGFRRLLLAQYLVDVGAHALPGEGLGFGSSDRKVRIAEF</sequence>
<proteinExistence type="predicted"/>
<gene>
    <name evidence="2" type="ORF">HPLM_LOCUS8684</name>
</gene>
<reference evidence="2 3" key="2">
    <citation type="submission" date="2018-11" db="EMBL/GenBank/DDBJ databases">
        <authorList>
            <consortium name="Pathogen Informatics"/>
        </authorList>
    </citation>
    <scope>NUCLEOTIDE SEQUENCE [LARGE SCALE GENOMIC DNA]</scope>
    <source>
        <strain evidence="2 3">MHpl1</strain>
    </source>
</reference>
<dbReference type="WBParaSite" id="HPLM_0000869201-mRNA-1">
    <property type="protein sequence ID" value="HPLM_0000869201-mRNA-1"/>
    <property type="gene ID" value="HPLM_0000869201"/>
</dbReference>
<evidence type="ECO:0000313" key="4">
    <source>
        <dbReference type="WBParaSite" id="HPLM_0000869201-mRNA-1"/>
    </source>
</evidence>
<keyword evidence="3" id="KW-1185">Reference proteome</keyword>
<evidence type="ECO:0000313" key="3">
    <source>
        <dbReference type="Proteomes" id="UP000268014"/>
    </source>
</evidence>
<dbReference type="AlphaFoldDB" id="A0A0N4WDM3"/>